<organism evidence="3 4">
    <name type="scientific">Undibacterium baiyunense</name>
    <dbReference type="NCBI Taxonomy" id="2828731"/>
    <lineage>
        <taxon>Bacteria</taxon>
        <taxon>Pseudomonadati</taxon>
        <taxon>Pseudomonadota</taxon>
        <taxon>Betaproteobacteria</taxon>
        <taxon>Burkholderiales</taxon>
        <taxon>Oxalobacteraceae</taxon>
        <taxon>Undibacterium</taxon>
    </lineage>
</organism>
<protein>
    <recommendedName>
        <fullName evidence="5">DUF4426 domain-containing protein</fullName>
    </recommendedName>
</protein>
<evidence type="ECO:0000256" key="1">
    <source>
        <dbReference type="SAM" id="MobiDB-lite"/>
    </source>
</evidence>
<feature type="signal peptide" evidence="2">
    <location>
        <begin position="1"/>
        <end position="26"/>
    </location>
</feature>
<dbReference type="RefSeq" id="WP_212683974.1">
    <property type="nucleotide sequence ID" value="NZ_JAGSPM010000004.1"/>
</dbReference>
<name>A0A941DEL4_9BURK</name>
<accession>A0A941DEL4</accession>
<feature type="compositionally biased region" description="Basic and acidic residues" evidence="1">
    <location>
        <begin position="152"/>
        <end position="169"/>
    </location>
</feature>
<evidence type="ECO:0000256" key="2">
    <source>
        <dbReference type="SAM" id="SignalP"/>
    </source>
</evidence>
<dbReference type="EMBL" id="JAGSPM010000004">
    <property type="protein sequence ID" value="MBR7746666.1"/>
    <property type="molecule type" value="Genomic_DNA"/>
</dbReference>
<gene>
    <name evidence="3" type="ORF">KDM92_08735</name>
</gene>
<proteinExistence type="predicted"/>
<feature type="chain" id="PRO_5037971050" description="DUF4426 domain-containing protein" evidence="2">
    <location>
        <begin position="27"/>
        <end position="169"/>
    </location>
</feature>
<dbReference type="AlphaFoldDB" id="A0A941DEL4"/>
<evidence type="ECO:0008006" key="5">
    <source>
        <dbReference type="Google" id="ProtNLM"/>
    </source>
</evidence>
<evidence type="ECO:0000313" key="3">
    <source>
        <dbReference type="EMBL" id="MBR7746666.1"/>
    </source>
</evidence>
<feature type="region of interest" description="Disordered" evidence="1">
    <location>
        <begin position="146"/>
        <end position="169"/>
    </location>
</feature>
<comment type="caution">
    <text evidence="3">The sequence shown here is derived from an EMBL/GenBank/DDBJ whole genome shotgun (WGS) entry which is preliminary data.</text>
</comment>
<keyword evidence="4" id="KW-1185">Reference proteome</keyword>
<reference evidence="3 4" key="1">
    <citation type="submission" date="2021-04" db="EMBL/GenBank/DDBJ databases">
        <title>novel species isolated from subtropical streams in China.</title>
        <authorList>
            <person name="Lu H."/>
        </authorList>
    </citation>
    <scope>NUCLEOTIDE SEQUENCE [LARGE SCALE GENOMIC DNA]</scope>
    <source>
        <strain evidence="3 4">BYS107W</strain>
    </source>
</reference>
<keyword evidence="2" id="KW-0732">Signal</keyword>
<evidence type="ECO:0000313" key="4">
    <source>
        <dbReference type="Proteomes" id="UP000680158"/>
    </source>
</evidence>
<sequence>MKLSKFVFTALASVAISAASLTSAYAHDDKYFDSIKSPNGGQTRMAGVYHFELVLAQDSKTAKENPVTVYVTDHANKGISTKGASASLTLVQGTKKTTVDLVPEGENRFVGKATYASTANLKGALTVTMAGKPAEQARFTPFAKAKKVNTKAADKGNHKEAEHAHEHKH</sequence>
<dbReference type="Proteomes" id="UP000680158">
    <property type="component" value="Unassembled WGS sequence"/>
</dbReference>